<name>A0A8S1QBL2_9CILI</name>
<evidence type="ECO:0000313" key="2">
    <source>
        <dbReference type="EMBL" id="CAD8112387.1"/>
    </source>
</evidence>
<proteinExistence type="predicted"/>
<organism evidence="2 3">
    <name type="scientific">Paramecium sonneborni</name>
    <dbReference type="NCBI Taxonomy" id="65129"/>
    <lineage>
        <taxon>Eukaryota</taxon>
        <taxon>Sar</taxon>
        <taxon>Alveolata</taxon>
        <taxon>Ciliophora</taxon>
        <taxon>Intramacronucleata</taxon>
        <taxon>Oligohymenophorea</taxon>
        <taxon>Peniculida</taxon>
        <taxon>Parameciidae</taxon>
        <taxon>Paramecium</taxon>
    </lineage>
</organism>
<evidence type="ECO:0000256" key="1">
    <source>
        <dbReference type="SAM" id="Coils"/>
    </source>
</evidence>
<evidence type="ECO:0000313" key="3">
    <source>
        <dbReference type="Proteomes" id="UP000692954"/>
    </source>
</evidence>
<reference evidence="2" key="1">
    <citation type="submission" date="2021-01" db="EMBL/GenBank/DDBJ databases">
        <authorList>
            <consortium name="Genoscope - CEA"/>
            <person name="William W."/>
        </authorList>
    </citation>
    <scope>NUCLEOTIDE SEQUENCE</scope>
</reference>
<accession>A0A8S1QBL2</accession>
<keyword evidence="1" id="KW-0175">Coiled coil</keyword>
<dbReference type="AlphaFoldDB" id="A0A8S1QBL2"/>
<dbReference type="Proteomes" id="UP000692954">
    <property type="component" value="Unassembled WGS sequence"/>
</dbReference>
<keyword evidence="3" id="KW-1185">Reference proteome</keyword>
<protein>
    <submittedName>
        <fullName evidence="2">Uncharacterized protein</fullName>
    </submittedName>
</protein>
<dbReference type="EMBL" id="CAJJDN010000100">
    <property type="protein sequence ID" value="CAD8112387.1"/>
    <property type="molecule type" value="Genomic_DNA"/>
</dbReference>
<gene>
    <name evidence="2" type="ORF">PSON_ATCC_30995.1.T1000180</name>
</gene>
<sequence length="366" mass="44489">MIQDFQVLQQQGKMINQFGLSQQIIAYQSLNCKVEELQQVQKRLKNLIDETNKSIELIDIKFIDENHRQIIELANNLDDYQDKFQYLSKNQKYQNKIDQLLFEIKNDFQQVNCLIQLFNKGVFQNYQQFNQIIDSINQDLYEFQKKQNQLQEQIYEDQQIEQQHVERKKQLTNTEGQLNEFIVKMNKFQTQINNLINNEYCNNEFTKIMNKQKKIDQNMNQIQEQFKNFTEFNQLTSQEIKIKCYIWNSFKRNLKNNLKINRNKLINFNKQFKTQELKTKAEQKKNFYNQLINYKKNLCNFQRNFKKLILIKIKFKIQKKLRKKRKFVQSIGLGSRNLKIIFINQQIQLEVIQSNNKAFSIQKRKI</sequence>
<feature type="coiled-coil region" evidence="1">
    <location>
        <begin position="27"/>
        <end position="83"/>
    </location>
</feature>
<comment type="caution">
    <text evidence="2">The sequence shown here is derived from an EMBL/GenBank/DDBJ whole genome shotgun (WGS) entry which is preliminary data.</text>
</comment>